<reference evidence="3" key="1">
    <citation type="submission" date="2018-05" db="EMBL/GenBank/DDBJ databases">
        <authorList>
            <person name="Li X."/>
        </authorList>
    </citation>
    <scope>NUCLEOTIDE SEQUENCE [LARGE SCALE GENOMIC DNA]</scope>
    <source>
        <strain evidence="3">YIM 73061</strain>
    </source>
</reference>
<protein>
    <submittedName>
        <fullName evidence="2">Uncharacterized protein</fullName>
    </submittedName>
</protein>
<feature type="region of interest" description="Disordered" evidence="1">
    <location>
        <begin position="32"/>
        <end position="64"/>
    </location>
</feature>
<evidence type="ECO:0000313" key="2">
    <source>
        <dbReference type="EMBL" id="RAK56851.1"/>
    </source>
</evidence>
<proteinExistence type="predicted"/>
<feature type="compositionally biased region" description="Basic and acidic residues" evidence="1">
    <location>
        <begin position="49"/>
        <end position="64"/>
    </location>
</feature>
<evidence type="ECO:0000313" key="3">
    <source>
        <dbReference type="Proteomes" id="UP000249725"/>
    </source>
</evidence>
<dbReference type="Proteomes" id="UP000249725">
    <property type="component" value="Unassembled WGS sequence"/>
</dbReference>
<name>A0A328ARH5_9CAUL</name>
<dbReference type="EMBL" id="QFYR01000001">
    <property type="protein sequence ID" value="RAK56851.1"/>
    <property type="molecule type" value="Genomic_DNA"/>
</dbReference>
<organism evidence="2 3">
    <name type="scientific">Phenylobacterium deserti</name>
    <dbReference type="NCBI Taxonomy" id="1914756"/>
    <lineage>
        <taxon>Bacteria</taxon>
        <taxon>Pseudomonadati</taxon>
        <taxon>Pseudomonadota</taxon>
        <taxon>Alphaproteobacteria</taxon>
        <taxon>Caulobacterales</taxon>
        <taxon>Caulobacteraceae</taxon>
        <taxon>Phenylobacterium</taxon>
    </lineage>
</organism>
<gene>
    <name evidence="2" type="ORF">DJ018_02450</name>
</gene>
<dbReference type="AlphaFoldDB" id="A0A328ARH5"/>
<dbReference type="RefSeq" id="WP_111513265.1">
    <property type="nucleotide sequence ID" value="NZ_QFYR01000001.1"/>
</dbReference>
<accession>A0A328ARH5</accession>
<keyword evidence="3" id="KW-1185">Reference proteome</keyword>
<sequence>MFDRLYLPLLGAAAVAMVALALVWPQGLGARSPGPFGHTPVQQTPAMKAAREREAAAARRREQDARAAIRDLQTQAIAPSQ</sequence>
<evidence type="ECO:0000256" key="1">
    <source>
        <dbReference type="SAM" id="MobiDB-lite"/>
    </source>
</evidence>
<comment type="caution">
    <text evidence="2">The sequence shown here is derived from an EMBL/GenBank/DDBJ whole genome shotgun (WGS) entry which is preliminary data.</text>
</comment>